<evidence type="ECO:0000313" key="4">
    <source>
        <dbReference type="Proteomes" id="UP000007435"/>
    </source>
</evidence>
<reference key="1">
    <citation type="submission" date="2010-11" db="EMBL/GenBank/DDBJ databases">
        <title>The complete genome of Leadbetterella byssophila DSM 17132.</title>
        <authorList>
            <consortium name="US DOE Joint Genome Institute (JGI-PGF)"/>
            <person name="Lucas S."/>
            <person name="Copeland A."/>
            <person name="Lapidus A."/>
            <person name="Glavina del Rio T."/>
            <person name="Dalin E."/>
            <person name="Tice H."/>
            <person name="Bruce D."/>
            <person name="Goodwin L."/>
            <person name="Pitluck S."/>
            <person name="Kyrpides N."/>
            <person name="Mavromatis K."/>
            <person name="Ivanova N."/>
            <person name="Teshima H."/>
            <person name="Brettin T."/>
            <person name="Detter J.C."/>
            <person name="Han C."/>
            <person name="Tapia R."/>
            <person name="Land M."/>
            <person name="Hauser L."/>
            <person name="Markowitz V."/>
            <person name="Cheng J.-F."/>
            <person name="Hugenholtz P."/>
            <person name="Woyke T."/>
            <person name="Wu D."/>
            <person name="Tindall B."/>
            <person name="Pomrenke H.G."/>
            <person name="Brambilla E."/>
            <person name="Klenk H.-P."/>
            <person name="Eisen J.A."/>
        </authorList>
    </citation>
    <scope>NUCLEOTIDE SEQUENCE [LARGE SCALE GENOMIC DNA]</scope>
    <source>
        <strain>DSM 17132</strain>
    </source>
</reference>
<comment type="subunit">
    <text evidence="2">Interacts with ribosomal protein uL14 (rplN).</text>
</comment>
<comment type="function">
    <text evidence="2">Functions as a ribosomal silencing factor. Interacts with ribosomal protein uL14 (rplN), blocking formation of intersubunit bridge B8. Prevents association of the 30S and 50S ribosomal subunits and the formation of functional ribosomes, thus repressing translation.</text>
</comment>
<dbReference type="GO" id="GO:0043023">
    <property type="term" value="F:ribosomal large subunit binding"/>
    <property type="evidence" value="ECO:0007669"/>
    <property type="project" value="TreeGrafter"/>
</dbReference>
<dbReference type="KEGG" id="lby:Lbys_1752"/>
<dbReference type="GO" id="GO:0017148">
    <property type="term" value="P:negative regulation of translation"/>
    <property type="evidence" value="ECO:0007669"/>
    <property type="project" value="UniProtKB-UniRule"/>
</dbReference>
<dbReference type="SUPFAM" id="SSF81301">
    <property type="entry name" value="Nucleotidyltransferase"/>
    <property type="match status" value="1"/>
</dbReference>
<dbReference type="Proteomes" id="UP000007435">
    <property type="component" value="Chromosome"/>
</dbReference>
<reference evidence="3 4" key="2">
    <citation type="journal article" date="2011" name="Stand. Genomic Sci.">
        <title>Complete genome sequence of Leadbetterella byssophila type strain (4M15).</title>
        <authorList>
            <person name="Abt B."/>
            <person name="Teshima H."/>
            <person name="Lucas S."/>
            <person name="Lapidus A."/>
            <person name="Del Rio T.G."/>
            <person name="Nolan M."/>
            <person name="Tice H."/>
            <person name="Cheng J.F."/>
            <person name="Pitluck S."/>
            <person name="Liolios K."/>
            <person name="Pagani I."/>
            <person name="Ivanova N."/>
            <person name="Mavromatis K."/>
            <person name="Pati A."/>
            <person name="Tapia R."/>
            <person name="Han C."/>
            <person name="Goodwin L."/>
            <person name="Chen A."/>
            <person name="Palaniappan K."/>
            <person name="Land M."/>
            <person name="Hauser L."/>
            <person name="Chang Y.J."/>
            <person name="Jeffries C.D."/>
            <person name="Rohde M."/>
            <person name="Goker M."/>
            <person name="Tindall B.J."/>
            <person name="Detter J.C."/>
            <person name="Woyke T."/>
            <person name="Bristow J."/>
            <person name="Eisen J.A."/>
            <person name="Markowitz V."/>
            <person name="Hugenholtz P."/>
            <person name="Klenk H.P."/>
            <person name="Kyrpides N.C."/>
        </authorList>
    </citation>
    <scope>NUCLEOTIDE SEQUENCE [LARGE SCALE GENOMIC DNA]</scope>
    <source>
        <strain evidence="4">DSM 17132 / JCM 16389 / KACC 11308 / NBRC 106382 / 4M15</strain>
    </source>
</reference>
<keyword evidence="4" id="KW-1185">Reference proteome</keyword>
<proteinExistence type="inferred from homology"/>
<evidence type="ECO:0000256" key="2">
    <source>
        <dbReference type="HAMAP-Rule" id="MF_01477"/>
    </source>
</evidence>
<sequence length="130" mass="14907">MKKKISSEALCDLIINGIQEKKGFDIVKLDLRKISGAITDFFIICSGGSDTQIGAIAESVDEEVFKHAQELPWHKEGFTNREWILLDYVNVVVHIFRKDRREFYDLESLWGDADFSYYGDTMVPSKTPVQ</sequence>
<dbReference type="NCBIfam" id="TIGR00090">
    <property type="entry name" value="rsfS_iojap_ybeB"/>
    <property type="match status" value="1"/>
</dbReference>
<dbReference type="AlphaFoldDB" id="E4RQ84"/>
<dbReference type="HOGENOM" id="CLU_092688_2_2_10"/>
<accession>E4RQ84</accession>
<dbReference type="STRING" id="649349.Lbys_1752"/>
<dbReference type="Gene3D" id="3.30.460.10">
    <property type="entry name" value="Beta Polymerase, domain 2"/>
    <property type="match status" value="1"/>
</dbReference>
<gene>
    <name evidence="2" type="primary">rsfS</name>
    <name evidence="3" type="ordered locus">Lbys_1752</name>
</gene>
<dbReference type="eggNOG" id="COG0799">
    <property type="taxonomic scope" value="Bacteria"/>
</dbReference>
<dbReference type="PANTHER" id="PTHR21043">
    <property type="entry name" value="IOJAP SUPERFAMILY ORTHOLOG"/>
    <property type="match status" value="1"/>
</dbReference>
<dbReference type="HAMAP" id="MF_01477">
    <property type="entry name" value="Iojap_RsfS"/>
    <property type="match status" value="1"/>
</dbReference>
<name>E4RQ84_LEAB4</name>
<keyword evidence="2" id="KW-0678">Repressor</keyword>
<dbReference type="InterPro" id="IPR004394">
    <property type="entry name" value="Iojap/RsfS/C7orf30"/>
</dbReference>
<dbReference type="RefSeq" id="WP_013408508.1">
    <property type="nucleotide sequence ID" value="NC_014655.1"/>
</dbReference>
<dbReference type="PANTHER" id="PTHR21043:SF0">
    <property type="entry name" value="MITOCHONDRIAL ASSEMBLY OF RIBOSOMAL LARGE SUBUNIT PROTEIN 1"/>
    <property type="match status" value="1"/>
</dbReference>
<evidence type="ECO:0000256" key="1">
    <source>
        <dbReference type="ARBA" id="ARBA00010574"/>
    </source>
</evidence>
<dbReference type="OrthoDB" id="9793681at2"/>
<dbReference type="InterPro" id="IPR043519">
    <property type="entry name" value="NT_sf"/>
</dbReference>
<keyword evidence="2" id="KW-0810">Translation regulation</keyword>
<dbReference type="GO" id="GO:0090071">
    <property type="term" value="P:negative regulation of ribosome biogenesis"/>
    <property type="evidence" value="ECO:0007669"/>
    <property type="project" value="UniProtKB-UniRule"/>
</dbReference>
<comment type="similarity">
    <text evidence="1 2">Belongs to the Iojap/RsfS family.</text>
</comment>
<keyword evidence="2" id="KW-0963">Cytoplasm</keyword>
<comment type="subcellular location">
    <subcellularLocation>
        <location evidence="2">Cytoplasm</location>
    </subcellularLocation>
</comment>
<dbReference type="GO" id="GO:0005737">
    <property type="term" value="C:cytoplasm"/>
    <property type="evidence" value="ECO:0007669"/>
    <property type="project" value="UniProtKB-SubCell"/>
</dbReference>
<dbReference type="GO" id="GO:0042256">
    <property type="term" value="P:cytosolic ribosome assembly"/>
    <property type="evidence" value="ECO:0007669"/>
    <property type="project" value="UniProtKB-UniRule"/>
</dbReference>
<evidence type="ECO:0000313" key="3">
    <source>
        <dbReference type="EMBL" id="ADQ17459.1"/>
    </source>
</evidence>
<protein>
    <recommendedName>
        <fullName evidence="2">Ribosomal silencing factor RsfS</fullName>
    </recommendedName>
</protein>
<dbReference type="EMBL" id="CP002305">
    <property type="protein sequence ID" value="ADQ17459.1"/>
    <property type="molecule type" value="Genomic_DNA"/>
</dbReference>
<dbReference type="Pfam" id="PF02410">
    <property type="entry name" value="RsfS"/>
    <property type="match status" value="1"/>
</dbReference>
<organism evidence="3 4">
    <name type="scientific">Leadbetterella byssophila (strain DSM 17132 / JCM 16389 / KACC 11308 / NBRC 106382 / 4M15)</name>
    <dbReference type="NCBI Taxonomy" id="649349"/>
    <lineage>
        <taxon>Bacteria</taxon>
        <taxon>Pseudomonadati</taxon>
        <taxon>Bacteroidota</taxon>
        <taxon>Cytophagia</taxon>
        <taxon>Cytophagales</taxon>
        <taxon>Leadbetterellaceae</taxon>
        <taxon>Leadbetterella</taxon>
    </lineage>
</organism>